<dbReference type="PANTHER" id="PTHR11472:SF34">
    <property type="entry name" value="REGULATOR OF TELOMERE ELONGATION HELICASE 1"/>
    <property type="match status" value="1"/>
</dbReference>
<dbReference type="InterPro" id="IPR006555">
    <property type="entry name" value="ATP-dep_Helicase_C"/>
</dbReference>
<dbReference type="SUPFAM" id="SSF52540">
    <property type="entry name" value="P-loop containing nucleoside triphosphate hydrolases"/>
    <property type="match status" value="2"/>
</dbReference>
<proteinExistence type="inferred from homology"/>
<evidence type="ECO:0000256" key="5">
    <source>
        <dbReference type="ARBA" id="ARBA00038058"/>
    </source>
</evidence>
<evidence type="ECO:0000256" key="2">
    <source>
        <dbReference type="ARBA" id="ARBA00022741"/>
    </source>
</evidence>
<name>A0A1N6E152_9GAMM</name>
<dbReference type="Proteomes" id="UP000198461">
    <property type="component" value="Unassembled WGS sequence"/>
</dbReference>
<dbReference type="Pfam" id="PF00270">
    <property type="entry name" value="DEAD"/>
    <property type="match status" value="1"/>
</dbReference>
<dbReference type="InterPro" id="IPR045028">
    <property type="entry name" value="DinG/Rad3-like"/>
</dbReference>
<dbReference type="GO" id="GO:0003676">
    <property type="term" value="F:nucleic acid binding"/>
    <property type="evidence" value="ECO:0007669"/>
    <property type="project" value="InterPro"/>
</dbReference>
<dbReference type="GO" id="GO:0005524">
    <property type="term" value="F:ATP binding"/>
    <property type="evidence" value="ECO:0007669"/>
    <property type="project" value="UniProtKB-KW"/>
</dbReference>
<dbReference type="GO" id="GO:0043139">
    <property type="term" value="F:5'-3' DNA helicase activity"/>
    <property type="evidence" value="ECO:0007669"/>
    <property type="project" value="UniProtKB-EC"/>
</dbReference>
<comment type="cofactor">
    <cofactor evidence="1">
        <name>[4Fe-4S] cluster</name>
        <dbReference type="ChEBI" id="CHEBI:49883"/>
    </cofactor>
</comment>
<dbReference type="Gene3D" id="3.40.50.300">
    <property type="entry name" value="P-loop containing nucleotide triphosphate hydrolases"/>
    <property type="match status" value="2"/>
</dbReference>
<evidence type="ECO:0000256" key="1">
    <source>
        <dbReference type="ARBA" id="ARBA00001966"/>
    </source>
</evidence>
<keyword evidence="4" id="KW-0067">ATP-binding</keyword>
<accession>A0A1N6E152</accession>
<dbReference type="OrthoDB" id="9805194at2"/>
<comment type="similarity">
    <text evidence="5">Belongs to the helicase family. DinG subfamily.</text>
</comment>
<sequence length="644" mass="71438">MSRLEQHVDRYFSSASPLMEVVEGFQPRPGQQQMAQAVAKAITARGTLVVEAGTGTGKTFAYLVPALLSGKKILISTATKNLQEQLTARDLPRLMAQLAPRGQVLQLKGRENYVCQQRLLLAERNPDLPRAQLHAIAQIRTWLSSGGDGDRAHCEHVPEDDPAWRHVCARAEFCQAARCGDDEGDGCIVPRLRREAQSARVVVVNHHLLAADMALRAQGKGALLPEFDVYVIDEAHQLPETMQQFFGEQCSSAQFVQLLKDARQAGTEDAPDDNVLSEQLDALEDALLSFQSSLSRFEGRWALRERRAEITALMEALEAPLEQLCDHLEAIAPRSVQLQAAAQSAQTLLDALRHWRGAEDGHAVAWAEVQSNWWRLYLTPLSISGDFSNIKAQLEGAWIFTSATLADHHGFTSFCRKLGLGEVDTLKVDSPFDHATQGLIYHPEQLPEPNRPDYTRQCLRRAWPVLEAAQGHALLLFSSFRALNEAAELLRPHWKGTVLVQGEDSKAQLLERFRAARRPLLLATASFWEGVDIPGDDLRVVLIDKIPFASPDDPVLQAQDTRLKEEGKSGFALLQLPRATLALKQGVGRLIRTETDHGVLILCDPRLTSRSYGTTILNQLPRFAWTQDGRVAAAFLKQNFASEG</sequence>
<dbReference type="SMART" id="SM00491">
    <property type="entry name" value="HELICc2"/>
    <property type="match status" value="1"/>
</dbReference>
<feature type="domain" description="Helicase ATP-binding" evidence="8">
    <location>
        <begin position="17"/>
        <end position="280"/>
    </location>
</feature>
<dbReference type="EC" id="5.6.2.3" evidence="6"/>
<dbReference type="PROSITE" id="PS51193">
    <property type="entry name" value="HELICASE_ATP_BIND_2"/>
    <property type="match status" value="1"/>
</dbReference>
<dbReference type="GO" id="GO:0006281">
    <property type="term" value="P:DNA repair"/>
    <property type="evidence" value="ECO:0007669"/>
    <property type="project" value="TreeGrafter"/>
</dbReference>
<evidence type="ECO:0000256" key="3">
    <source>
        <dbReference type="ARBA" id="ARBA00022801"/>
    </source>
</evidence>
<dbReference type="SMART" id="SM00487">
    <property type="entry name" value="DEXDc"/>
    <property type="match status" value="1"/>
</dbReference>
<gene>
    <name evidence="9" type="ORF">SAMN05443662_0529</name>
</gene>
<dbReference type="RefSeq" id="WP_074200828.1">
    <property type="nucleotide sequence ID" value="NZ_FSRE01000001.1"/>
</dbReference>
<keyword evidence="10" id="KW-1185">Reference proteome</keyword>
<dbReference type="GO" id="GO:0016818">
    <property type="term" value="F:hydrolase activity, acting on acid anhydrides, in phosphorus-containing anhydrides"/>
    <property type="evidence" value="ECO:0007669"/>
    <property type="project" value="InterPro"/>
</dbReference>
<dbReference type="InterPro" id="IPR027417">
    <property type="entry name" value="P-loop_NTPase"/>
</dbReference>
<evidence type="ECO:0000313" key="10">
    <source>
        <dbReference type="Proteomes" id="UP000198461"/>
    </source>
</evidence>
<dbReference type="Pfam" id="PF13307">
    <property type="entry name" value="Helicase_C_2"/>
    <property type="match status" value="1"/>
</dbReference>
<keyword evidence="2" id="KW-0547">Nucleotide-binding</keyword>
<protein>
    <recommendedName>
        <fullName evidence="6">DNA 5'-3' helicase</fullName>
        <ecNumber evidence="6">5.6.2.3</ecNumber>
    </recommendedName>
</protein>
<evidence type="ECO:0000256" key="7">
    <source>
        <dbReference type="ARBA" id="ARBA00048954"/>
    </source>
</evidence>
<dbReference type="InterPro" id="IPR011545">
    <property type="entry name" value="DEAD/DEAH_box_helicase_dom"/>
</dbReference>
<reference evidence="9 10" key="1">
    <citation type="submission" date="2016-11" db="EMBL/GenBank/DDBJ databases">
        <authorList>
            <person name="Jaros S."/>
            <person name="Januszkiewicz K."/>
            <person name="Wedrychowicz H."/>
        </authorList>
    </citation>
    <scope>NUCLEOTIDE SEQUENCE [LARGE SCALE GENOMIC DNA]</scope>
    <source>
        <strain evidence="9 10">DSM 17737</strain>
    </source>
</reference>
<comment type="catalytic activity">
    <reaction evidence="7">
        <text>ATP + H2O = ADP + phosphate + H(+)</text>
        <dbReference type="Rhea" id="RHEA:13065"/>
        <dbReference type="ChEBI" id="CHEBI:15377"/>
        <dbReference type="ChEBI" id="CHEBI:15378"/>
        <dbReference type="ChEBI" id="CHEBI:30616"/>
        <dbReference type="ChEBI" id="CHEBI:43474"/>
        <dbReference type="ChEBI" id="CHEBI:456216"/>
        <dbReference type="EC" id="5.6.2.3"/>
    </reaction>
</comment>
<evidence type="ECO:0000256" key="4">
    <source>
        <dbReference type="ARBA" id="ARBA00022840"/>
    </source>
</evidence>
<dbReference type="InterPro" id="IPR014013">
    <property type="entry name" value="Helic_SF1/SF2_ATP-bd_DinG/Rad3"/>
</dbReference>
<dbReference type="PANTHER" id="PTHR11472">
    <property type="entry name" value="DNA REPAIR DEAD HELICASE RAD3/XP-D SUBFAMILY MEMBER"/>
    <property type="match status" value="1"/>
</dbReference>
<evidence type="ECO:0000259" key="8">
    <source>
        <dbReference type="PROSITE" id="PS51193"/>
    </source>
</evidence>
<dbReference type="EMBL" id="FSRE01000001">
    <property type="protein sequence ID" value="SIN76711.1"/>
    <property type="molecule type" value="Genomic_DNA"/>
</dbReference>
<evidence type="ECO:0000256" key="6">
    <source>
        <dbReference type="ARBA" id="ARBA00044969"/>
    </source>
</evidence>
<dbReference type="STRING" id="364032.SAMN05443662_0529"/>
<keyword evidence="3" id="KW-0378">Hydrolase</keyword>
<dbReference type="AlphaFoldDB" id="A0A1N6E152"/>
<dbReference type="InterPro" id="IPR014001">
    <property type="entry name" value="Helicase_ATP-bd"/>
</dbReference>
<organism evidence="9 10">
    <name type="scientific">Sulfurivirga caldicuralii</name>
    <dbReference type="NCBI Taxonomy" id="364032"/>
    <lineage>
        <taxon>Bacteria</taxon>
        <taxon>Pseudomonadati</taxon>
        <taxon>Pseudomonadota</taxon>
        <taxon>Gammaproteobacteria</taxon>
        <taxon>Thiotrichales</taxon>
        <taxon>Piscirickettsiaceae</taxon>
        <taxon>Sulfurivirga</taxon>
    </lineage>
</organism>
<keyword evidence="9" id="KW-0347">Helicase</keyword>
<evidence type="ECO:0000313" key="9">
    <source>
        <dbReference type="EMBL" id="SIN76711.1"/>
    </source>
</evidence>